<dbReference type="EMBL" id="CAXIEN010000024">
    <property type="protein sequence ID" value="CAL1266519.1"/>
    <property type="molecule type" value="Genomic_DNA"/>
</dbReference>
<accession>A0AAV1Z4M9</accession>
<protein>
    <submittedName>
        <fullName evidence="1">Uncharacterized protein</fullName>
    </submittedName>
</protein>
<name>A0AAV1Z4M9_9ARAC</name>
<dbReference type="Pfam" id="PF00118">
    <property type="entry name" value="Cpn60_TCP1"/>
    <property type="match status" value="1"/>
</dbReference>
<reference evidence="1 2" key="1">
    <citation type="submission" date="2024-04" db="EMBL/GenBank/DDBJ databases">
        <authorList>
            <person name="Rising A."/>
            <person name="Reimegard J."/>
            <person name="Sonavane S."/>
            <person name="Akerstrom W."/>
            <person name="Nylinder S."/>
            <person name="Hedman E."/>
            <person name="Kallberg Y."/>
        </authorList>
    </citation>
    <scope>NUCLEOTIDE SEQUENCE [LARGE SCALE GENOMIC DNA]</scope>
</reference>
<dbReference type="InterPro" id="IPR042619">
    <property type="entry name" value="BBS10"/>
</dbReference>
<dbReference type="Gene3D" id="3.50.7.10">
    <property type="entry name" value="GroEL"/>
    <property type="match status" value="1"/>
</dbReference>
<dbReference type="InterPro" id="IPR027410">
    <property type="entry name" value="TCP-1-like_intermed_sf"/>
</dbReference>
<dbReference type="Proteomes" id="UP001497382">
    <property type="component" value="Unassembled WGS sequence"/>
</dbReference>
<evidence type="ECO:0000313" key="2">
    <source>
        <dbReference type="Proteomes" id="UP001497382"/>
    </source>
</evidence>
<dbReference type="InterPro" id="IPR027409">
    <property type="entry name" value="GroEL-like_apical_dom_sf"/>
</dbReference>
<dbReference type="AlphaFoldDB" id="A0AAV1Z4M9"/>
<dbReference type="GO" id="GO:0005524">
    <property type="term" value="F:ATP binding"/>
    <property type="evidence" value="ECO:0007669"/>
    <property type="project" value="InterPro"/>
</dbReference>
<dbReference type="SUPFAM" id="SSF48592">
    <property type="entry name" value="GroEL equatorial domain-like"/>
    <property type="match status" value="1"/>
</dbReference>
<dbReference type="Gene3D" id="3.30.260.10">
    <property type="entry name" value="TCP-1-like chaperonin intermediate domain"/>
    <property type="match status" value="1"/>
</dbReference>
<proteinExistence type="predicted"/>
<dbReference type="InterPro" id="IPR002423">
    <property type="entry name" value="Cpn60/GroEL/TCP-1"/>
</dbReference>
<dbReference type="GO" id="GO:0051131">
    <property type="term" value="P:chaperone-mediated protein complex assembly"/>
    <property type="evidence" value="ECO:0007669"/>
    <property type="project" value="InterPro"/>
</dbReference>
<dbReference type="SUPFAM" id="SSF52029">
    <property type="entry name" value="GroEL apical domain-like"/>
    <property type="match status" value="1"/>
</dbReference>
<gene>
    <name evidence="1" type="ORF">LARSCL_LOCUS3144</name>
</gene>
<dbReference type="InterPro" id="IPR027413">
    <property type="entry name" value="GROEL-like_equatorial_sf"/>
</dbReference>
<keyword evidence="2" id="KW-1185">Reference proteome</keyword>
<dbReference type="PANTHER" id="PTHR14667:SF2">
    <property type="entry name" value="BARDET-BIEDL SYNDROME 10 PROTEIN"/>
    <property type="match status" value="1"/>
</dbReference>
<sequence length="554" mass="63052">MASVQNVSLKQIVALCNSLGHLVDGMMEPNSLAMVIGMTKKVIFTKLISKVLSEVEQQHPFEKIIHNAAFLYTLETGDDSKVFLLLFKGIMNGIEDMLKDSNEIEVRRTILKQISYLKSFLSDIFRNILNFYAVFSYVDFCSTPKELEGLVLTFFESRFSSNISKKLSHLICFFLSRSFTDSSQAIDGLNYFVTNFDAFCTKVIAPVSESRILKGFLLHKRILPVWKYDNMDYFVVILNLPQKSDDAIWETTGESFSQRLAHLWDSVNNSLKHLKSLKISLILTKSGICDDLESFCSQNGILIISKVPEEDIDNILHLLNISSMNNLYDSIDPQNIGCLESLTSFVVGNISFTHLNVSTNNHAYLVPHHIFLCASLEEVLNDYYSECLNCLKAVKQWLQPIKDKSFLEEKVTKYQKIQKYLENDYDQLLNDSKPNMSSESNTSTYVLGVALPLGLFEFGLKNVLADFCTANVLSVKKLCDILDSSLLAIIHKLWNTPKPFLVEERNYLEFHEKIKCRIPVPIEPASSKENLLHRVLQLVEQLIKIDAIVSTKQL</sequence>
<dbReference type="Gene3D" id="1.10.560.10">
    <property type="entry name" value="GroEL-like equatorial domain"/>
    <property type="match status" value="1"/>
</dbReference>
<organism evidence="1 2">
    <name type="scientific">Larinioides sclopetarius</name>
    <dbReference type="NCBI Taxonomy" id="280406"/>
    <lineage>
        <taxon>Eukaryota</taxon>
        <taxon>Metazoa</taxon>
        <taxon>Ecdysozoa</taxon>
        <taxon>Arthropoda</taxon>
        <taxon>Chelicerata</taxon>
        <taxon>Arachnida</taxon>
        <taxon>Araneae</taxon>
        <taxon>Araneomorphae</taxon>
        <taxon>Entelegynae</taxon>
        <taxon>Araneoidea</taxon>
        <taxon>Araneidae</taxon>
        <taxon>Larinioides</taxon>
    </lineage>
</organism>
<comment type="caution">
    <text evidence="1">The sequence shown here is derived from an EMBL/GenBank/DDBJ whole genome shotgun (WGS) entry which is preliminary data.</text>
</comment>
<dbReference type="PANTHER" id="PTHR14667">
    <property type="entry name" value="BARDET-BIEDL SYNDROME 10 PROTEIN"/>
    <property type="match status" value="1"/>
</dbReference>
<evidence type="ECO:0000313" key="1">
    <source>
        <dbReference type="EMBL" id="CAL1266519.1"/>
    </source>
</evidence>